<dbReference type="PANTHER" id="PTHR36766:SF40">
    <property type="entry name" value="DISEASE RESISTANCE PROTEIN RGA3"/>
    <property type="match status" value="1"/>
</dbReference>
<gene>
    <name evidence="11" type="ORF">ZIOFF_067828</name>
</gene>
<dbReference type="Proteomes" id="UP000734854">
    <property type="component" value="Unassembled WGS sequence"/>
</dbReference>
<evidence type="ECO:0000259" key="9">
    <source>
        <dbReference type="Pfam" id="PF23559"/>
    </source>
</evidence>
<dbReference type="EMBL" id="JACMSC010000019">
    <property type="protein sequence ID" value="KAG6473908.1"/>
    <property type="molecule type" value="Genomic_DNA"/>
</dbReference>
<dbReference type="AlphaFoldDB" id="A0A8J5BKN7"/>
<feature type="domain" description="Disease resistance R13L4/SHOC-2-like LRR" evidence="10">
    <location>
        <begin position="737"/>
        <end position="805"/>
    </location>
</feature>
<dbReference type="Pfam" id="PF23598">
    <property type="entry name" value="LRR_14"/>
    <property type="match status" value="1"/>
</dbReference>
<dbReference type="InterPro" id="IPR058922">
    <property type="entry name" value="WHD_DRP"/>
</dbReference>
<evidence type="ECO:0000313" key="11">
    <source>
        <dbReference type="EMBL" id="KAG6473908.1"/>
    </source>
</evidence>
<keyword evidence="5" id="KW-0611">Plant defense</keyword>
<dbReference type="GO" id="GO:0005524">
    <property type="term" value="F:ATP binding"/>
    <property type="evidence" value="ECO:0007669"/>
    <property type="project" value="UniProtKB-KW"/>
</dbReference>
<name>A0A8J5BKN7_ZINOF</name>
<evidence type="ECO:0000256" key="1">
    <source>
        <dbReference type="ARBA" id="ARBA00008894"/>
    </source>
</evidence>
<evidence type="ECO:0000256" key="2">
    <source>
        <dbReference type="ARBA" id="ARBA00022614"/>
    </source>
</evidence>
<keyword evidence="4" id="KW-0547">Nucleotide-binding</keyword>
<keyword evidence="3" id="KW-0677">Repeat</keyword>
<keyword evidence="12" id="KW-1185">Reference proteome</keyword>
<dbReference type="InterPro" id="IPR055414">
    <property type="entry name" value="LRR_R13L4/SHOC2-like"/>
</dbReference>
<dbReference type="OrthoDB" id="748871at2759"/>
<dbReference type="Pfam" id="PF18052">
    <property type="entry name" value="Rx_N"/>
    <property type="match status" value="1"/>
</dbReference>
<dbReference type="InterPro" id="IPR002182">
    <property type="entry name" value="NB-ARC"/>
</dbReference>
<dbReference type="InterPro" id="IPR003591">
    <property type="entry name" value="Leu-rich_rpt_typical-subtyp"/>
</dbReference>
<dbReference type="GO" id="GO:0006952">
    <property type="term" value="P:defense response"/>
    <property type="evidence" value="ECO:0007669"/>
    <property type="project" value="UniProtKB-KW"/>
</dbReference>
<sequence length="828" mass="94990">MATDLGTWIRSLLNRSLTSPLPCDPPSSVEADLEKLKTILHRIHAVLYDAERRDIQYKSDQLRQKELKELAYDAEDVLDYYHYHILQSRAKAKASHKRKRDEEVLVDLTISSPQLSTCFTCINGKIGELDEIYEAGNVEKLDEISRQIKKIYDRFTEIVESSIQFSFTQLDGEHIIEGSRHPPVASSMVNESCIFGREREKKELINLLLSENREENVSVICISGMAGKGKTTLAQIAYNNDRVRKHFDRKGWVGVPLDFDITKLTKSVLEAVTENACGLTELSTLQHALKNELWKKKVLLVLDNVWNVSSSNWESFLMPFVDAENVRIVITTRYEVVTEITQSQPYPLGELADVECWSLFTYYAFGGRNSRQAELCEIGEKIVQKCGRLPLAIKALACLLRNDTEVKCWDEVLKSEIWELEKENEILPALMLSYKYLPIHLKPLFLFCSMFPKGYLFEKDELVRFWMAHNYIQPRRCKRVEDVGQECFNELKERSFFDVVAETTKYKMHDMIRSLGQSIANKEFQAALSKDHADISDDVRHLFVKGKGEVVESLCFKKPNVLRTLLYERLDVGVPRIPRALPKLRCLQHVFTDSTHESNSSYFPDLIHLRYLRVYNKEFGRFPESICQLYNLQSLILDYCGDLEELPDGVGNLVNLRYIGLSSLNIARLPDSICQLSNLQKLKLNDCRKIKELPNGINNLFHLRELTLCEMEISELPDSVCLLTNLQVLNLSGCGNFSGLPKDIGNLSNLYTLEVTKTEIQELPESFCRLAKLQKLSLSGNWKLKDLPSNFGKLASLNYLELNDVGITLLPKCIVDLSLRYLRFSAVY</sequence>
<keyword evidence="2" id="KW-0433">Leucine-rich repeat</keyword>
<evidence type="ECO:0008006" key="13">
    <source>
        <dbReference type="Google" id="ProtNLM"/>
    </source>
</evidence>
<evidence type="ECO:0000259" key="8">
    <source>
        <dbReference type="Pfam" id="PF18052"/>
    </source>
</evidence>
<keyword evidence="6" id="KW-0067">ATP-binding</keyword>
<comment type="caution">
    <text evidence="11">The sequence shown here is derived from an EMBL/GenBank/DDBJ whole genome shotgun (WGS) entry which is preliminary data.</text>
</comment>
<protein>
    <recommendedName>
        <fullName evidence="13">NB-ARC domain-containing protein</fullName>
    </recommendedName>
</protein>
<feature type="domain" description="Disease resistance protein winged helix" evidence="9">
    <location>
        <begin position="450"/>
        <end position="515"/>
    </location>
</feature>
<evidence type="ECO:0000256" key="3">
    <source>
        <dbReference type="ARBA" id="ARBA00022737"/>
    </source>
</evidence>
<comment type="similarity">
    <text evidence="1">Belongs to the disease resistance NB-LRR family.</text>
</comment>
<evidence type="ECO:0000256" key="6">
    <source>
        <dbReference type="ARBA" id="ARBA00022840"/>
    </source>
</evidence>
<dbReference type="InterPro" id="IPR041118">
    <property type="entry name" value="Rx_N"/>
</dbReference>
<evidence type="ECO:0000256" key="5">
    <source>
        <dbReference type="ARBA" id="ARBA00022821"/>
    </source>
</evidence>
<evidence type="ECO:0000256" key="4">
    <source>
        <dbReference type="ARBA" id="ARBA00022741"/>
    </source>
</evidence>
<dbReference type="Pfam" id="PF00931">
    <property type="entry name" value="NB-ARC"/>
    <property type="match status" value="1"/>
</dbReference>
<feature type="domain" description="Disease resistance N-terminal" evidence="8">
    <location>
        <begin position="27"/>
        <end position="97"/>
    </location>
</feature>
<feature type="domain" description="NB-ARC" evidence="7">
    <location>
        <begin position="198"/>
        <end position="366"/>
    </location>
</feature>
<evidence type="ECO:0000313" key="12">
    <source>
        <dbReference type="Proteomes" id="UP000734854"/>
    </source>
</evidence>
<organism evidence="11 12">
    <name type="scientific">Zingiber officinale</name>
    <name type="common">Ginger</name>
    <name type="synonym">Amomum zingiber</name>
    <dbReference type="NCBI Taxonomy" id="94328"/>
    <lineage>
        <taxon>Eukaryota</taxon>
        <taxon>Viridiplantae</taxon>
        <taxon>Streptophyta</taxon>
        <taxon>Embryophyta</taxon>
        <taxon>Tracheophyta</taxon>
        <taxon>Spermatophyta</taxon>
        <taxon>Magnoliopsida</taxon>
        <taxon>Liliopsida</taxon>
        <taxon>Zingiberales</taxon>
        <taxon>Zingiberaceae</taxon>
        <taxon>Zingiber</taxon>
    </lineage>
</organism>
<dbReference type="Pfam" id="PF23559">
    <property type="entry name" value="WHD_DRP"/>
    <property type="match status" value="1"/>
</dbReference>
<dbReference type="SMART" id="SM00369">
    <property type="entry name" value="LRR_TYP"/>
    <property type="match status" value="5"/>
</dbReference>
<evidence type="ECO:0000259" key="10">
    <source>
        <dbReference type="Pfam" id="PF23598"/>
    </source>
</evidence>
<reference evidence="11 12" key="1">
    <citation type="submission" date="2020-08" db="EMBL/GenBank/DDBJ databases">
        <title>Plant Genome Project.</title>
        <authorList>
            <person name="Zhang R.-G."/>
        </authorList>
    </citation>
    <scope>NUCLEOTIDE SEQUENCE [LARGE SCALE GENOMIC DNA]</scope>
    <source>
        <tissue evidence="11">Rhizome</tissue>
    </source>
</reference>
<dbReference type="PANTHER" id="PTHR36766">
    <property type="entry name" value="PLANT BROAD-SPECTRUM MILDEW RESISTANCE PROTEIN RPW8"/>
    <property type="match status" value="1"/>
</dbReference>
<proteinExistence type="inferred from homology"/>
<dbReference type="GO" id="GO:0043531">
    <property type="term" value="F:ADP binding"/>
    <property type="evidence" value="ECO:0007669"/>
    <property type="project" value="InterPro"/>
</dbReference>
<accession>A0A8J5BKN7</accession>
<evidence type="ECO:0000259" key="7">
    <source>
        <dbReference type="Pfam" id="PF00931"/>
    </source>
</evidence>